<dbReference type="EMBL" id="LAZR01059908">
    <property type="protein sequence ID" value="KKK66800.1"/>
    <property type="molecule type" value="Genomic_DNA"/>
</dbReference>
<gene>
    <name evidence="2" type="ORF">LCGC14_2960460</name>
</gene>
<organism evidence="2">
    <name type="scientific">marine sediment metagenome</name>
    <dbReference type="NCBI Taxonomy" id="412755"/>
    <lineage>
        <taxon>unclassified sequences</taxon>
        <taxon>metagenomes</taxon>
        <taxon>ecological metagenomes</taxon>
    </lineage>
</organism>
<dbReference type="AlphaFoldDB" id="A0A0F8XZR4"/>
<accession>A0A0F8XZR4</accession>
<evidence type="ECO:0000256" key="1">
    <source>
        <dbReference type="SAM" id="Phobius"/>
    </source>
</evidence>
<reference evidence="2" key="1">
    <citation type="journal article" date="2015" name="Nature">
        <title>Complex archaea that bridge the gap between prokaryotes and eukaryotes.</title>
        <authorList>
            <person name="Spang A."/>
            <person name="Saw J.H."/>
            <person name="Jorgensen S.L."/>
            <person name="Zaremba-Niedzwiedzka K."/>
            <person name="Martijn J."/>
            <person name="Lind A.E."/>
            <person name="van Eijk R."/>
            <person name="Schleper C."/>
            <person name="Guy L."/>
            <person name="Ettema T.J."/>
        </authorList>
    </citation>
    <scope>NUCLEOTIDE SEQUENCE</scope>
</reference>
<feature type="transmembrane region" description="Helical" evidence="1">
    <location>
        <begin position="29"/>
        <end position="46"/>
    </location>
</feature>
<comment type="caution">
    <text evidence="2">The sequence shown here is derived from an EMBL/GenBank/DDBJ whole genome shotgun (WGS) entry which is preliminary data.</text>
</comment>
<proteinExistence type="predicted"/>
<protein>
    <submittedName>
        <fullName evidence="2">Uncharacterized protein</fullName>
    </submittedName>
</protein>
<name>A0A0F8XZR4_9ZZZZ</name>
<keyword evidence="1" id="KW-0472">Membrane</keyword>
<evidence type="ECO:0000313" key="2">
    <source>
        <dbReference type="EMBL" id="KKK66800.1"/>
    </source>
</evidence>
<keyword evidence="1" id="KW-1133">Transmembrane helix</keyword>
<keyword evidence="1" id="KW-0812">Transmembrane</keyword>
<sequence>MTEFQGWLLLAMLAAIVVALTHSWYWVAIGITFAVIGVCGLLTDLAKSERNRQP</sequence>